<keyword evidence="3" id="KW-1185">Reference proteome</keyword>
<gene>
    <name evidence="2" type="ORF">EK21DRAFT_93329</name>
</gene>
<dbReference type="EMBL" id="ML978268">
    <property type="protein sequence ID" value="KAF2025359.1"/>
    <property type="molecule type" value="Genomic_DNA"/>
</dbReference>
<reference evidence="2" key="1">
    <citation type="journal article" date="2020" name="Stud. Mycol.">
        <title>101 Dothideomycetes genomes: a test case for predicting lifestyles and emergence of pathogens.</title>
        <authorList>
            <person name="Haridas S."/>
            <person name="Albert R."/>
            <person name="Binder M."/>
            <person name="Bloem J."/>
            <person name="Labutti K."/>
            <person name="Salamov A."/>
            <person name="Andreopoulos B."/>
            <person name="Baker S."/>
            <person name="Barry K."/>
            <person name="Bills G."/>
            <person name="Bluhm B."/>
            <person name="Cannon C."/>
            <person name="Castanera R."/>
            <person name="Culley D."/>
            <person name="Daum C."/>
            <person name="Ezra D."/>
            <person name="Gonzalez J."/>
            <person name="Henrissat B."/>
            <person name="Kuo A."/>
            <person name="Liang C."/>
            <person name="Lipzen A."/>
            <person name="Lutzoni F."/>
            <person name="Magnuson J."/>
            <person name="Mondo S."/>
            <person name="Nolan M."/>
            <person name="Ohm R."/>
            <person name="Pangilinan J."/>
            <person name="Park H.-J."/>
            <person name="Ramirez L."/>
            <person name="Alfaro M."/>
            <person name="Sun H."/>
            <person name="Tritt A."/>
            <person name="Yoshinaga Y."/>
            <person name="Zwiers L.-H."/>
            <person name="Turgeon B."/>
            <person name="Goodwin S."/>
            <person name="Spatafora J."/>
            <person name="Crous P."/>
            <person name="Grigoriev I."/>
        </authorList>
    </citation>
    <scope>NUCLEOTIDE SEQUENCE</scope>
    <source>
        <strain evidence="2">CBS 110217</strain>
    </source>
</reference>
<comment type="caution">
    <text evidence="2">The sequence shown here is derived from an EMBL/GenBank/DDBJ whole genome shotgun (WGS) entry which is preliminary data.</text>
</comment>
<proteinExistence type="predicted"/>
<evidence type="ECO:0000313" key="3">
    <source>
        <dbReference type="Proteomes" id="UP000799777"/>
    </source>
</evidence>
<evidence type="ECO:0000313" key="2">
    <source>
        <dbReference type="EMBL" id="KAF2025359.1"/>
    </source>
</evidence>
<dbReference type="Proteomes" id="UP000799777">
    <property type="component" value="Unassembled WGS sequence"/>
</dbReference>
<evidence type="ECO:0000256" key="1">
    <source>
        <dbReference type="SAM" id="MobiDB-lite"/>
    </source>
</evidence>
<protein>
    <submittedName>
        <fullName evidence="2">Uncharacterized protein</fullName>
    </submittedName>
</protein>
<name>A0A9P4H132_9PLEO</name>
<feature type="region of interest" description="Disordered" evidence="1">
    <location>
        <begin position="104"/>
        <end position="164"/>
    </location>
</feature>
<feature type="compositionally biased region" description="Basic residues" evidence="1">
    <location>
        <begin position="138"/>
        <end position="150"/>
    </location>
</feature>
<accession>A0A9P4H132</accession>
<sequence>MPDKASPAKPIHPPAILRFAERAASRLPKCIIILGFAMGGSTNIDVADGHLELDLPEYIITFNPGFFPICLIFRQDTLSEDFRVCEALVASALSFTPPFPISTQCPSPDLGTTATRTSSTSSAHSLTKPPPTPEPTKHKSKLGSLLRKKSTPPSMPEEQAQTKEMIMKYREMTSEEADAYLENKKRGLG</sequence>
<dbReference type="AlphaFoldDB" id="A0A9P4H132"/>
<organism evidence="2 3">
    <name type="scientific">Setomelanomma holmii</name>
    <dbReference type="NCBI Taxonomy" id="210430"/>
    <lineage>
        <taxon>Eukaryota</taxon>
        <taxon>Fungi</taxon>
        <taxon>Dikarya</taxon>
        <taxon>Ascomycota</taxon>
        <taxon>Pezizomycotina</taxon>
        <taxon>Dothideomycetes</taxon>
        <taxon>Pleosporomycetidae</taxon>
        <taxon>Pleosporales</taxon>
        <taxon>Pleosporineae</taxon>
        <taxon>Phaeosphaeriaceae</taxon>
        <taxon>Setomelanomma</taxon>
    </lineage>
</organism>
<feature type="compositionally biased region" description="Low complexity" evidence="1">
    <location>
        <begin position="112"/>
        <end position="127"/>
    </location>
</feature>